<dbReference type="Proteomes" id="UP000283295">
    <property type="component" value="Unassembled WGS sequence"/>
</dbReference>
<dbReference type="GO" id="GO:0005694">
    <property type="term" value="C:chromosome"/>
    <property type="evidence" value="ECO:0007669"/>
    <property type="project" value="TreeGrafter"/>
</dbReference>
<dbReference type="GeneID" id="92833565"/>
<evidence type="ECO:0000256" key="1">
    <source>
        <dbReference type="ARBA" id="ARBA00004453"/>
    </source>
</evidence>
<sequence length="323" mass="37017">MAQKKGLGRGLNDLLGTSDASRSPRSKKTDNDPSSSPEKEVKTVTKEVIKEVVKEVEQKININLIEPNKSQPRKQFDEEALQELSDSIKKYGVLEPLIVTKKSDYYEIIAGERRWRAARLAGLKEIPVVIREYTDKEIMEISLIENIQREDLNPIEEAQAYEALISQYNLKQEEVAERVSKSRSTITNSLRLLKLCEDVRQMVMYNMISTGHARALIPIEDPKLQYETAAIVYDQKLSVRETEAYVKSILQAKPEEEKVKKEPDKDLSVFYSDIENKLKSILGAKIAIKASNNNKGKIEINYYSQDELDRITEMLYSINKELM</sequence>
<evidence type="ECO:0000256" key="4">
    <source>
        <dbReference type="ARBA" id="ARBA00023125"/>
    </source>
</evidence>
<dbReference type="InterPro" id="IPR004437">
    <property type="entry name" value="ParB/RepB/Spo0J"/>
</dbReference>
<dbReference type="FunFam" id="1.10.10.2830:FF:000001">
    <property type="entry name" value="Chromosome partitioning protein ParB"/>
    <property type="match status" value="1"/>
</dbReference>
<comment type="caution">
    <text evidence="7">The sequence shown here is derived from an EMBL/GenBank/DDBJ whole genome shotgun (WGS) entry which is preliminary data.</text>
</comment>
<accession>A0A3R5ZLZ6</accession>
<dbReference type="InterPro" id="IPR041468">
    <property type="entry name" value="HTH_ParB/Spo0J"/>
</dbReference>
<evidence type="ECO:0000256" key="5">
    <source>
        <dbReference type="SAM" id="MobiDB-lite"/>
    </source>
</evidence>
<dbReference type="FunFam" id="3.90.1530.30:FF:000001">
    <property type="entry name" value="Chromosome partitioning protein ParB"/>
    <property type="match status" value="1"/>
</dbReference>
<dbReference type="SMART" id="SM00470">
    <property type="entry name" value="ParB"/>
    <property type="match status" value="1"/>
</dbReference>
<feature type="domain" description="ParB-like N-terminal" evidence="6">
    <location>
        <begin position="58"/>
        <end position="147"/>
    </location>
</feature>
<organism evidence="7 8">
    <name type="scientific">Coprococcus eutactus</name>
    <dbReference type="NCBI Taxonomy" id="33043"/>
    <lineage>
        <taxon>Bacteria</taxon>
        <taxon>Bacillati</taxon>
        <taxon>Bacillota</taxon>
        <taxon>Clostridia</taxon>
        <taxon>Lachnospirales</taxon>
        <taxon>Lachnospiraceae</taxon>
        <taxon>Coprococcus</taxon>
    </lineage>
</organism>
<name>A0A3R5ZLZ6_9FIRM</name>
<dbReference type="SUPFAM" id="SSF110849">
    <property type="entry name" value="ParB/Sulfiredoxin"/>
    <property type="match status" value="1"/>
</dbReference>
<feature type="compositionally biased region" description="Basic and acidic residues" evidence="5">
    <location>
        <begin position="27"/>
        <end position="44"/>
    </location>
</feature>
<comment type="subcellular location">
    <subcellularLocation>
        <location evidence="1">Cytoplasm</location>
        <location evidence="1">Nucleoid</location>
    </subcellularLocation>
</comment>
<dbReference type="OrthoDB" id="9802051at2"/>
<reference evidence="7 8" key="1">
    <citation type="submission" date="2018-08" db="EMBL/GenBank/DDBJ databases">
        <title>A genome reference for cultivated species of the human gut microbiota.</title>
        <authorList>
            <person name="Zou Y."/>
            <person name="Xue W."/>
            <person name="Luo G."/>
        </authorList>
    </citation>
    <scope>NUCLEOTIDE SEQUENCE [LARGE SCALE GENOMIC DNA]</scope>
    <source>
        <strain evidence="7 8">AF22-21</strain>
    </source>
</reference>
<dbReference type="GO" id="GO:0007059">
    <property type="term" value="P:chromosome segregation"/>
    <property type="evidence" value="ECO:0007669"/>
    <property type="project" value="UniProtKB-KW"/>
</dbReference>
<dbReference type="Pfam" id="PF23552">
    <property type="entry name" value="ParB_C"/>
    <property type="match status" value="1"/>
</dbReference>
<gene>
    <name evidence="7" type="ORF">DWX94_14520</name>
</gene>
<dbReference type="GO" id="GO:0009295">
    <property type="term" value="C:nucleoid"/>
    <property type="evidence" value="ECO:0007669"/>
    <property type="project" value="UniProtKB-SubCell"/>
</dbReference>
<dbReference type="GO" id="GO:0045881">
    <property type="term" value="P:positive regulation of sporulation resulting in formation of a cellular spore"/>
    <property type="evidence" value="ECO:0007669"/>
    <property type="project" value="TreeGrafter"/>
</dbReference>
<dbReference type="CDD" id="cd16393">
    <property type="entry name" value="SPO0J_N"/>
    <property type="match status" value="1"/>
</dbReference>
<dbReference type="RefSeq" id="WP_004852753.1">
    <property type="nucleotide sequence ID" value="NZ_CP102278.1"/>
</dbReference>
<dbReference type="AlphaFoldDB" id="A0A3R5ZLZ6"/>
<evidence type="ECO:0000313" key="7">
    <source>
        <dbReference type="EMBL" id="RGS34708.1"/>
    </source>
</evidence>
<dbReference type="NCBIfam" id="TIGR00180">
    <property type="entry name" value="parB_part"/>
    <property type="match status" value="1"/>
</dbReference>
<dbReference type="PANTHER" id="PTHR33375:SF1">
    <property type="entry name" value="CHROMOSOME-PARTITIONING PROTEIN PARB-RELATED"/>
    <property type="match status" value="1"/>
</dbReference>
<dbReference type="InterPro" id="IPR050336">
    <property type="entry name" value="Chromosome_partition/occlusion"/>
</dbReference>
<comment type="similarity">
    <text evidence="2">Belongs to the ParB family.</text>
</comment>
<feature type="region of interest" description="Disordered" evidence="5">
    <location>
        <begin position="1"/>
        <end position="44"/>
    </location>
</feature>
<keyword evidence="4" id="KW-0238">DNA-binding</keyword>
<proteinExistence type="inferred from homology"/>
<dbReference type="Pfam" id="PF17762">
    <property type="entry name" value="HTH_ParB"/>
    <property type="match status" value="1"/>
</dbReference>
<dbReference type="GO" id="GO:0003677">
    <property type="term" value="F:DNA binding"/>
    <property type="evidence" value="ECO:0007669"/>
    <property type="project" value="UniProtKB-KW"/>
</dbReference>
<dbReference type="InterPro" id="IPR003115">
    <property type="entry name" value="ParB_N"/>
</dbReference>
<dbReference type="PANTHER" id="PTHR33375">
    <property type="entry name" value="CHROMOSOME-PARTITIONING PROTEIN PARB-RELATED"/>
    <property type="match status" value="1"/>
</dbReference>
<evidence type="ECO:0000256" key="2">
    <source>
        <dbReference type="ARBA" id="ARBA00006295"/>
    </source>
</evidence>
<dbReference type="Gene3D" id="1.10.10.2830">
    <property type="match status" value="1"/>
</dbReference>
<dbReference type="SUPFAM" id="SSF109709">
    <property type="entry name" value="KorB DNA-binding domain-like"/>
    <property type="match status" value="1"/>
</dbReference>
<protein>
    <submittedName>
        <fullName evidence="7">ParB/RepB/Spo0J family partition protein</fullName>
    </submittedName>
</protein>
<dbReference type="Pfam" id="PF02195">
    <property type="entry name" value="ParB_N"/>
    <property type="match status" value="1"/>
</dbReference>
<evidence type="ECO:0000313" key="8">
    <source>
        <dbReference type="Proteomes" id="UP000283295"/>
    </source>
</evidence>
<dbReference type="EMBL" id="QRVK01000092">
    <property type="protein sequence ID" value="RGS34708.1"/>
    <property type="molecule type" value="Genomic_DNA"/>
</dbReference>
<evidence type="ECO:0000259" key="6">
    <source>
        <dbReference type="SMART" id="SM00470"/>
    </source>
</evidence>
<dbReference type="InterPro" id="IPR057240">
    <property type="entry name" value="ParB_dimer_C"/>
</dbReference>
<keyword evidence="3" id="KW-0159">Chromosome partition</keyword>
<dbReference type="InterPro" id="IPR036086">
    <property type="entry name" value="ParB/Sulfiredoxin_sf"/>
</dbReference>
<evidence type="ECO:0000256" key="3">
    <source>
        <dbReference type="ARBA" id="ARBA00022829"/>
    </source>
</evidence>
<dbReference type="Gene3D" id="3.90.1530.30">
    <property type="match status" value="1"/>
</dbReference>